<dbReference type="InterPro" id="IPR055300">
    <property type="entry name" value="CWZF3/5/7"/>
</dbReference>
<keyword evidence="7" id="KW-1185">Reference proteome</keyword>
<comment type="caution">
    <text evidence="6">The sequence shown here is derived from an EMBL/GenBank/DDBJ whole genome shotgun (WGS) entry which is preliminary data.</text>
</comment>
<dbReference type="EMBL" id="JAZDWU010000010">
    <property type="protein sequence ID" value="KAK9988976.1"/>
    <property type="molecule type" value="Genomic_DNA"/>
</dbReference>
<sequence>MPSKKKNEKKPKLNKDSDPSPTAQDSNNNNNDNNNGRGKKIITDAQFVSMHSDPHFQKVSRHKSKVAIDSRFDRMFKEVAGFFWVSVAVGGWAVQYTMGYESGSPSQEGRDEGAPSVIDRDTWVMCDRCQTWRLLPFGTSPKDLPEKWICSMLDWLPGMNRCTFTEAETTQALVALYQVAPESQTNLHGNPGGAISGVTFANVRDPDQNDKNIGLHFMPSGGKKKDGLKETSDATYKDGPSKLSNSMEKNLQASVKDLYILSHLGMPGAHVWSLSFFVFSLWVGDKPESVIPIESGMAGNLSLFGLGQIGLSLFPLCSLLVLEVLLKFDVCEEEIAKLTRWHRIAMIRKLSSEQAASGIQIVVFSEQLSRHFKYLIYIAIGASLARKLTKLH</sequence>
<dbReference type="Proteomes" id="UP001459277">
    <property type="component" value="Unassembled WGS sequence"/>
</dbReference>
<evidence type="ECO:0000313" key="7">
    <source>
        <dbReference type="Proteomes" id="UP001459277"/>
    </source>
</evidence>
<evidence type="ECO:0000256" key="2">
    <source>
        <dbReference type="ARBA" id="ARBA00022771"/>
    </source>
</evidence>
<dbReference type="Pfam" id="PF07496">
    <property type="entry name" value="zf-CW"/>
    <property type="match status" value="1"/>
</dbReference>
<feature type="region of interest" description="Disordered" evidence="4">
    <location>
        <begin position="1"/>
        <end position="39"/>
    </location>
</feature>
<proteinExistence type="predicted"/>
<keyword evidence="1" id="KW-0479">Metal-binding</keyword>
<name>A0AAW2BUH1_9ROSI</name>
<keyword evidence="3" id="KW-0862">Zinc</keyword>
<organism evidence="6 7">
    <name type="scientific">Lithocarpus litseifolius</name>
    <dbReference type="NCBI Taxonomy" id="425828"/>
    <lineage>
        <taxon>Eukaryota</taxon>
        <taxon>Viridiplantae</taxon>
        <taxon>Streptophyta</taxon>
        <taxon>Embryophyta</taxon>
        <taxon>Tracheophyta</taxon>
        <taxon>Spermatophyta</taxon>
        <taxon>Magnoliopsida</taxon>
        <taxon>eudicotyledons</taxon>
        <taxon>Gunneridae</taxon>
        <taxon>Pentapetalae</taxon>
        <taxon>rosids</taxon>
        <taxon>fabids</taxon>
        <taxon>Fagales</taxon>
        <taxon>Fagaceae</taxon>
        <taxon>Lithocarpus</taxon>
    </lineage>
</organism>
<gene>
    <name evidence="6" type="ORF">SO802_029215</name>
</gene>
<evidence type="ECO:0000256" key="4">
    <source>
        <dbReference type="SAM" id="MobiDB-lite"/>
    </source>
</evidence>
<evidence type="ECO:0000256" key="3">
    <source>
        <dbReference type="ARBA" id="ARBA00022833"/>
    </source>
</evidence>
<dbReference type="AlphaFoldDB" id="A0AAW2BUH1"/>
<evidence type="ECO:0000256" key="1">
    <source>
        <dbReference type="ARBA" id="ARBA00022723"/>
    </source>
</evidence>
<feature type="domain" description="CW-type" evidence="5">
    <location>
        <begin position="117"/>
        <end position="170"/>
    </location>
</feature>
<evidence type="ECO:0000313" key="6">
    <source>
        <dbReference type="EMBL" id="KAK9988976.1"/>
    </source>
</evidence>
<dbReference type="InterPro" id="IPR011124">
    <property type="entry name" value="Znf_CW"/>
</dbReference>
<feature type="compositionally biased region" description="Basic and acidic residues" evidence="4">
    <location>
        <begin position="223"/>
        <end position="240"/>
    </location>
</feature>
<dbReference type="PROSITE" id="PS51050">
    <property type="entry name" value="ZF_CW"/>
    <property type="match status" value="1"/>
</dbReference>
<feature type="region of interest" description="Disordered" evidence="4">
    <location>
        <begin position="213"/>
        <end position="241"/>
    </location>
</feature>
<reference evidence="6 7" key="1">
    <citation type="submission" date="2024-01" db="EMBL/GenBank/DDBJ databases">
        <title>A telomere-to-telomere, gap-free genome of sweet tea (Lithocarpus litseifolius).</title>
        <authorList>
            <person name="Zhou J."/>
        </authorList>
    </citation>
    <scope>NUCLEOTIDE SEQUENCE [LARGE SCALE GENOMIC DNA]</scope>
    <source>
        <strain evidence="6">Zhou-2022a</strain>
        <tissue evidence="6">Leaf</tissue>
    </source>
</reference>
<keyword evidence="2" id="KW-0863">Zinc-finger</keyword>
<evidence type="ECO:0000259" key="5">
    <source>
        <dbReference type="PROSITE" id="PS51050"/>
    </source>
</evidence>
<accession>A0AAW2BUH1</accession>
<dbReference type="GO" id="GO:0008270">
    <property type="term" value="F:zinc ion binding"/>
    <property type="evidence" value="ECO:0007669"/>
    <property type="project" value="UniProtKB-KW"/>
</dbReference>
<protein>
    <recommendedName>
        <fullName evidence="5">CW-type domain-containing protein</fullName>
    </recommendedName>
</protein>
<dbReference type="PANTHER" id="PTHR46524">
    <property type="entry name" value="CW-TYPE ZINC FINGER"/>
    <property type="match status" value="1"/>
</dbReference>
<dbReference type="PANTHER" id="PTHR46524:SF7">
    <property type="entry name" value="CW-TYPE ZINC FINGER"/>
    <property type="match status" value="1"/>
</dbReference>
<dbReference type="Gene3D" id="3.30.40.100">
    <property type="match status" value="1"/>
</dbReference>